<evidence type="ECO:0000313" key="3">
    <source>
        <dbReference type="EMBL" id="KDR70368.1"/>
    </source>
</evidence>
<keyword evidence="4" id="KW-1185">Reference proteome</keyword>
<dbReference type="PANTHER" id="PTHR35043:SF7">
    <property type="entry name" value="TRANSCRIPTION FACTOR DOMAIN-CONTAINING PROTEIN"/>
    <property type="match status" value="1"/>
</dbReference>
<proteinExistence type="predicted"/>
<dbReference type="PANTHER" id="PTHR35043">
    <property type="entry name" value="TRANSCRIPTION FACTOR DOMAIN-CONTAINING PROTEIN"/>
    <property type="match status" value="1"/>
</dbReference>
<protein>
    <submittedName>
        <fullName evidence="3">Uncharacterized protein</fullName>
    </submittedName>
</protein>
<sequence>MLFILTTLYLLQGFFNADAAPLSTLLPRQASNTSVPALPQECICPNTRSQLDIIWSCLATIFICTWVSVHPNIPALGEPRWKKVFRRVELMVWSIIAPELIISWAARQWADARRLSRKYKEYGWTTSHGYFIQMGGFMLYDKDKPDGVLDPAELDKLIKEGKIAMPQITEEEIQDRSKSDGLSKALVVIQTTWFICQCIVRRVQGFDTTELELATLAFAALNGIMYMFWWFKPLDMQTAVRVDLLPPSPQNIPVDPVAIQADDTPTPGSTNESGQITITGGSIGEPHRGLGTSCTSQFSFVEVQRENPISSQSSEMRPYQSIKNFGFQAFFQGLCSSVWWFISGILFRWPVFVVYTIIIRRLDSIYKSNAVHKGAMGVPMFYTSAQSSNDYPVGDNLTAIGSLPFVGILFGAIHCAGWDFSFPSLIEANIWRISSTIITSIPLIFLVFEISLMNNSPFQKIPDLISSFFVNVIVGAMPLYIMARLALLVVAFTTLRDLPPEALAEVEWTSFLPHI</sequence>
<evidence type="ECO:0000313" key="4">
    <source>
        <dbReference type="Proteomes" id="UP000027222"/>
    </source>
</evidence>
<feature type="transmembrane region" description="Helical" evidence="1">
    <location>
        <begin position="397"/>
        <end position="418"/>
    </location>
</feature>
<organism evidence="3 4">
    <name type="scientific">Galerina marginata (strain CBS 339.88)</name>
    <dbReference type="NCBI Taxonomy" id="685588"/>
    <lineage>
        <taxon>Eukaryota</taxon>
        <taxon>Fungi</taxon>
        <taxon>Dikarya</taxon>
        <taxon>Basidiomycota</taxon>
        <taxon>Agaricomycotina</taxon>
        <taxon>Agaricomycetes</taxon>
        <taxon>Agaricomycetidae</taxon>
        <taxon>Agaricales</taxon>
        <taxon>Agaricineae</taxon>
        <taxon>Strophariaceae</taxon>
        <taxon>Galerina</taxon>
    </lineage>
</organism>
<gene>
    <name evidence="3" type="ORF">GALMADRAFT_103163</name>
</gene>
<keyword evidence="2" id="KW-0732">Signal</keyword>
<dbReference type="EMBL" id="KL142397">
    <property type="protein sequence ID" value="KDR70368.1"/>
    <property type="molecule type" value="Genomic_DNA"/>
</dbReference>
<dbReference type="AlphaFoldDB" id="A0A067SUB7"/>
<evidence type="ECO:0000256" key="1">
    <source>
        <dbReference type="SAM" id="Phobius"/>
    </source>
</evidence>
<feature type="transmembrane region" description="Helical" evidence="1">
    <location>
        <begin position="468"/>
        <end position="492"/>
    </location>
</feature>
<keyword evidence="1" id="KW-0472">Membrane</keyword>
<dbReference type="OrthoDB" id="9451547at2759"/>
<keyword evidence="1" id="KW-1133">Transmembrane helix</keyword>
<dbReference type="HOGENOM" id="CLU_022883_6_1_1"/>
<feature type="chain" id="PRO_5001646221" evidence="2">
    <location>
        <begin position="20"/>
        <end position="515"/>
    </location>
</feature>
<keyword evidence="1" id="KW-0812">Transmembrane</keyword>
<feature type="transmembrane region" description="Helical" evidence="1">
    <location>
        <begin position="211"/>
        <end position="231"/>
    </location>
</feature>
<dbReference type="STRING" id="685588.A0A067SUB7"/>
<reference evidence="4" key="1">
    <citation type="journal article" date="2014" name="Proc. Natl. Acad. Sci. U.S.A.">
        <title>Extensive sampling of basidiomycete genomes demonstrates inadequacy of the white-rot/brown-rot paradigm for wood decay fungi.</title>
        <authorList>
            <person name="Riley R."/>
            <person name="Salamov A.A."/>
            <person name="Brown D.W."/>
            <person name="Nagy L.G."/>
            <person name="Floudas D."/>
            <person name="Held B.W."/>
            <person name="Levasseur A."/>
            <person name="Lombard V."/>
            <person name="Morin E."/>
            <person name="Otillar R."/>
            <person name="Lindquist E.A."/>
            <person name="Sun H."/>
            <person name="LaButti K.M."/>
            <person name="Schmutz J."/>
            <person name="Jabbour D."/>
            <person name="Luo H."/>
            <person name="Baker S.E."/>
            <person name="Pisabarro A.G."/>
            <person name="Walton J.D."/>
            <person name="Blanchette R.A."/>
            <person name="Henrissat B."/>
            <person name="Martin F."/>
            <person name="Cullen D."/>
            <person name="Hibbett D.S."/>
            <person name="Grigoriev I.V."/>
        </authorList>
    </citation>
    <scope>NUCLEOTIDE SEQUENCE [LARGE SCALE GENOMIC DNA]</scope>
    <source>
        <strain evidence="4">CBS 339.88</strain>
    </source>
</reference>
<dbReference type="Proteomes" id="UP000027222">
    <property type="component" value="Unassembled WGS sequence"/>
</dbReference>
<feature type="transmembrane region" description="Helical" evidence="1">
    <location>
        <begin position="430"/>
        <end position="448"/>
    </location>
</feature>
<accession>A0A067SUB7</accession>
<feature type="transmembrane region" description="Helical" evidence="1">
    <location>
        <begin position="338"/>
        <end position="358"/>
    </location>
</feature>
<name>A0A067SUB7_GALM3</name>
<feature type="signal peptide" evidence="2">
    <location>
        <begin position="1"/>
        <end position="19"/>
    </location>
</feature>
<evidence type="ECO:0000256" key="2">
    <source>
        <dbReference type="SAM" id="SignalP"/>
    </source>
</evidence>